<comment type="caution">
    <text evidence="1">The sequence shown here is derived from an EMBL/GenBank/DDBJ whole genome shotgun (WGS) entry which is preliminary data.</text>
</comment>
<sequence>MPNHEEPLIVHVASDPPVLSDVAAEKKEVAEESIVDTAATKQQDGAVAVHTLEREGNVLSDDMLPATYQLAQQK</sequence>
<feature type="non-terminal residue" evidence="1">
    <location>
        <position position="74"/>
    </location>
</feature>
<reference evidence="1 2" key="1">
    <citation type="journal article" date="2018" name="Front. Plant Sci.">
        <title>Red Clover (Trifolium pratense) and Zigzag Clover (T. medium) - A Picture of Genomic Similarities and Differences.</title>
        <authorList>
            <person name="Dluhosova J."/>
            <person name="Istvanek J."/>
            <person name="Nedelnik J."/>
            <person name="Repkova J."/>
        </authorList>
    </citation>
    <scope>NUCLEOTIDE SEQUENCE [LARGE SCALE GENOMIC DNA]</scope>
    <source>
        <strain evidence="2">cv. 10/8</strain>
        <tissue evidence="1">Leaf</tissue>
    </source>
</reference>
<evidence type="ECO:0000313" key="2">
    <source>
        <dbReference type="Proteomes" id="UP000265520"/>
    </source>
</evidence>
<dbReference type="AlphaFoldDB" id="A0A392N499"/>
<evidence type="ECO:0000313" key="1">
    <source>
        <dbReference type="EMBL" id="MCH94646.1"/>
    </source>
</evidence>
<protein>
    <submittedName>
        <fullName evidence="1">Uncharacterized protein</fullName>
    </submittedName>
</protein>
<organism evidence="1 2">
    <name type="scientific">Trifolium medium</name>
    <dbReference type="NCBI Taxonomy" id="97028"/>
    <lineage>
        <taxon>Eukaryota</taxon>
        <taxon>Viridiplantae</taxon>
        <taxon>Streptophyta</taxon>
        <taxon>Embryophyta</taxon>
        <taxon>Tracheophyta</taxon>
        <taxon>Spermatophyta</taxon>
        <taxon>Magnoliopsida</taxon>
        <taxon>eudicotyledons</taxon>
        <taxon>Gunneridae</taxon>
        <taxon>Pentapetalae</taxon>
        <taxon>rosids</taxon>
        <taxon>fabids</taxon>
        <taxon>Fabales</taxon>
        <taxon>Fabaceae</taxon>
        <taxon>Papilionoideae</taxon>
        <taxon>50 kb inversion clade</taxon>
        <taxon>NPAAA clade</taxon>
        <taxon>Hologalegina</taxon>
        <taxon>IRL clade</taxon>
        <taxon>Trifolieae</taxon>
        <taxon>Trifolium</taxon>
    </lineage>
</organism>
<name>A0A392N499_9FABA</name>
<proteinExistence type="predicted"/>
<accession>A0A392N499</accession>
<dbReference type="Proteomes" id="UP000265520">
    <property type="component" value="Unassembled WGS sequence"/>
</dbReference>
<keyword evidence="2" id="KW-1185">Reference proteome</keyword>
<dbReference type="EMBL" id="LXQA010027825">
    <property type="protein sequence ID" value="MCH94646.1"/>
    <property type="molecule type" value="Genomic_DNA"/>
</dbReference>